<accession>A0ABU6UFF1</accession>
<organism evidence="1 2">
    <name type="scientific">Stylosanthes scabra</name>
    <dbReference type="NCBI Taxonomy" id="79078"/>
    <lineage>
        <taxon>Eukaryota</taxon>
        <taxon>Viridiplantae</taxon>
        <taxon>Streptophyta</taxon>
        <taxon>Embryophyta</taxon>
        <taxon>Tracheophyta</taxon>
        <taxon>Spermatophyta</taxon>
        <taxon>Magnoliopsida</taxon>
        <taxon>eudicotyledons</taxon>
        <taxon>Gunneridae</taxon>
        <taxon>Pentapetalae</taxon>
        <taxon>rosids</taxon>
        <taxon>fabids</taxon>
        <taxon>Fabales</taxon>
        <taxon>Fabaceae</taxon>
        <taxon>Papilionoideae</taxon>
        <taxon>50 kb inversion clade</taxon>
        <taxon>dalbergioids sensu lato</taxon>
        <taxon>Dalbergieae</taxon>
        <taxon>Pterocarpus clade</taxon>
        <taxon>Stylosanthes</taxon>
    </lineage>
</organism>
<evidence type="ECO:0008006" key="3">
    <source>
        <dbReference type="Google" id="ProtNLM"/>
    </source>
</evidence>
<comment type="caution">
    <text evidence="1">The sequence shown here is derived from an EMBL/GenBank/DDBJ whole genome shotgun (WGS) entry which is preliminary data.</text>
</comment>
<dbReference type="Proteomes" id="UP001341840">
    <property type="component" value="Unassembled WGS sequence"/>
</dbReference>
<sequence length="553" mass="62076">MDVCVEQIDFKKVEARISAKWSGPGKVECHDVGPFRCLLTFESRDVLELAINNPLLLSIFDEVKPHWNFVWSPSRRVWVEAMGIPVHVWSKETLDYRTEQCESFSVARLLIDCYEWNRIDEWICLKTEDRQFDIHVREFGGDVYNIPSHPNDSDVWEDGVTGSSESETRIGETPISVGVLPGPVTDSVPAVDSNFQNINRVPEVKVVLKSELGGAKEVNAGDDFARQGEDVTMHADGGGVGVDSMIDVLPMVEIQSEVAQNDLEINDSDSIASDSCPFPPGFSPCTSSTYVHDATHLRGNNKGSSKCAAEKGDTNLSTKNLNPNFETTILDNEKVEMSEALAVKDVCEKGCIIFKAKNEDELLVRLAGRTLQKRDRVRAKNRKKSQNLQQPNIKGRSLSTRFLRSDFIGVAEIKKEIIENSLVREIWGGKVEFKWEVVGSVGASGGIYALGREAGFESWLQCYVPKSHVTEWRITYLLRGDMGAVECKKQFNFQRQAYQPGRRKGSCPMVVQSLGSRTEIEKKYEFYKQVKQAMLILVCGNYRVPHVLLCFMS</sequence>
<gene>
    <name evidence="1" type="ORF">PIB30_037266</name>
</gene>
<protein>
    <recommendedName>
        <fullName evidence="3">DUF4283 domain-containing protein</fullName>
    </recommendedName>
</protein>
<name>A0ABU6UFF1_9FABA</name>
<evidence type="ECO:0000313" key="2">
    <source>
        <dbReference type="Proteomes" id="UP001341840"/>
    </source>
</evidence>
<evidence type="ECO:0000313" key="1">
    <source>
        <dbReference type="EMBL" id="MED6158891.1"/>
    </source>
</evidence>
<dbReference type="EMBL" id="JASCZI010121015">
    <property type="protein sequence ID" value="MED6158891.1"/>
    <property type="molecule type" value="Genomic_DNA"/>
</dbReference>
<keyword evidence="2" id="KW-1185">Reference proteome</keyword>
<reference evidence="1 2" key="1">
    <citation type="journal article" date="2023" name="Plants (Basel)">
        <title>Bridging the Gap: Combining Genomics and Transcriptomics Approaches to Understand Stylosanthes scabra, an Orphan Legume from the Brazilian Caatinga.</title>
        <authorList>
            <person name="Ferreira-Neto J.R.C."/>
            <person name="da Silva M.D."/>
            <person name="Binneck E."/>
            <person name="de Melo N.F."/>
            <person name="da Silva R.H."/>
            <person name="de Melo A.L.T.M."/>
            <person name="Pandolfi V."/>
            <person name="Bustamante F.O."/>
            <person name="Brasileiro-Vidal A.C."/>
            <person name="Benko-Iseppon A.M."/>
        </authorList>
    </citation>
    <scope>NUCLEOTIDE SEQUENCE [LARGE SCALE GENOMIC DNA]</scope>
    <source>
        <tissue evidence="1">Leaves</tissue>
    </source>
</reference>
<proteinExistence type="predicted"/>